<dbReference type="EMBL" id="BMHE01000024">
    <property type="protein sequence ID" value="GFZ91830.1"/>
    <property type="molecule type" value="Genomic_DNA"/>
</dbReference>
<evidence type="ECO:0000313" key="10">
    <source>
        <dbReference type="Proteomes" id="UP000615455"/>
    </source>
</evidence>
<accession>A0ABQ1EY80</accession>
<feature type="transmembrane region" description="Helical" evidence="7">
    <location>
        <begin position="6"/>
        <end position="25"/>
    </location>
</feature>
<keyword evidence="3" id="KW-1003">Cell membrane</keyword>
<feature type="domain" description="MgtC/SapB/SrpB/YhiD N-terminal" evidence="8">
    <location>
        <begin position="9"/>
        <end position="135"/>
    </location>
</feature>
<keyword evidence="5 7" id="KW-1133">Transmembrane helix</keyword>
<evidence type="ECO:0000256" key="4">
    <source>
        <dbReference type="ARBA" id="ARBA00022692"/>
    </source>
</evidence>
<feature type="transmembrane region" description="Helical" evidence="7">
    <location>
        <begin position="69"/>
        <end position="86"/>
    </location>
</feature>
<dbReference type="PANTHER" id="PTHR33778">
    <property type="entry name" value="PROTEIN MGTC"/>
    <property type="match status" value="1"/>
</dbReference>
<evidence type="ECO:0000259" key="8">
    <source>
        <dbReference type="Pfam" id="PF02308"/>
    </source>
</evidence>
<keyword evidence="10" id="KW-1185">Reference proteome</keyword>
<dbReference type="Pfam" id="PF02308">
    <property type="entry name" value="MgtC"/>
    <property type="match status" value="1"/>
</dbReference>
<dbReference type="RefSeq" id="WP_189014822.1">
    <property type="nucleotide sequence ID" value="NZ_BMHE01000024.1"/>
</dbReference>
<protein>
    <submittedName>
        <fullName evidence="9">Peptide ABC transporter permease</fullName>
    </submittedName>
</protein>
<feature type="transmembrane region" description="Helical" evidence="7">
    <location>
        <begin position="98"/>
        <end position="118"/>
    </location>
</feature>
<proteinExistence type="inferred from homology"/>
<sequence length="226" mass="24936">MTYDFLLKLIFSLFLGLLIGIDRQLKNKPLGMKTSMVISVASCLITIVSIESVHKYSLPGHTNMDPLRLAAQIVSGVGFIGAGVILRRSNDVISGLTTAAMVWAASALGIAAGAGYYMEALTTVILIIMAVNLFPMFFKLLGPQKLSERDLSVNIIVENNDEMTKLIDELQESHLRVKHIKVKDLSDDKQQVEMVISASGKQRTTSIYYQIKRLRHVLAVEVETIS</sequence>
<gene>
    <name evidence="9" type="primary">sapB</name>
    <name evidence="9" type="ORF">GCM10008018_42690</name>
</gene>
<dbReference type="Proteomes" id="UP000615455">
    <property type="component" value="Unassembled WGS sequence"/>
</dbReference>
<feature type="transmembrane region" description="Helical" evidence="7">
    <location>
        <begin position="124"/>
        <end position="142"/>
    </location>
</feature>
<organism evidence="9 10">
    <name type="scientific">Paenibacillus marchantiophytorum</name>
    <dbReference type="NCBI Taxonomy" id="1619310"/>
    <lineage>
        <taxon>Bacteria</taxon>
        <taxon>Bacillati</taxon>
        <taxon>Bacillota</taxon>
        <taxon>Bacilli</taxon>
        <taxon>Bacillales</taxon>
        <taxon>Paenibacillaceae</taxon>
        <taxon>Paenibacillus</taxon>
    </lineage>
</organism>
<dbReference type="InterPro" id="IPR049177">
    <property type="entry name" value="MgtC_SapB_SrpB_YhiD_N"/>
</dbReference>
<evidence type="ECO:0000256" key="5">
    <source>
        <dbReference type="ARBA" id="ARBA00022989"/>
    </source>
</evidence>
<dbReference type="InterPro" id="IPR003416">
    <property type="entry name" value="MgtC/SapB/SrpB/YhiD_fam"/>
</dbReference>
<keyword evidence="4 7" id="KW-0812">Transmembrane</keyword>
<comment type="similarity">
    <text evidence="2">Belongs to the MgtC/SapB family.</text>
</comment>
<keyword evidence="6 7" id="KW-0472">Membrane</keyword>
<evidence type="ECO:0000313" key="9">
    <source>
        <dbReference type="EMBL" id="GFZ91830.1"/>
    </source>
</evidence>
<dbReference type="PANTHER" id="PTHR33778:SF4">
    <property type="entry name" value="PROTEIN SAPB"/>
    <property type="match status" value="1"/>
</dbReference>
<name>A0ABQ1EY80_9BACL</name>
<reference evidence="10" key="1">
    <citation type="journal article" date="2019" name="Int. J. Syst. Evol. Microbiol.">
        <title>The Global Catalogue of Microorganisms (GCM) 10K type strain sequencing project: providing services to taxonomists for standard genome sequencing and annotation.</title>
        <authorList>
            <consortium name="The Broad Institute Genomics Platform"/>
            <consortium name="The Broad Institute Genome Sequencing Center for Infectious Disease"/>
            <person name="Wu L."/>
            <person name="Ma J."/>
        </authorList>
    </citation>
    <scope>NUCLEOTIDE SEQUENCE [LARGE SCALE GENOMIC DNA]</scope>
    <source>
        <strain evidence="10">CGMCC 1.15043</strain>
    </source>
</reference>
<comment type="caution">
    <text evidence="9">The sequence shown here is derived from an EMBL/GenBank/DDBJ whole genome shotgun (WGS) entry which is preliminary data.</text>
</comment>
<evidence type="ECO:0000256" key="3">
    <source>
        <dbReference type="ARBA" id="ARBA00022475"/>
    </source>
</evidence>
<dbReference type="PRINTS" id="PR01837">
    <property type="entry name" value="MGTCSAPBPROT"/>
</dbReference>
<comment type="subcellular location">
    <subcellularLocation>
        <location evidence="1">Cell membrane</location>
        <topology evidence="1">Multi-pass membrane protein</topology>
    </subcellularLocation>
</comment>
<evidence type="ECO:0000256" key="6">
    <source>
        <dbReference type="ARBA" id="ARBA00023136"/>
    </source>
</evidence>
<evidence type="ECO:0000256" key="2">
    <source>
        <dbReference type="ARBA" id="ARBA00009298"/>
    </source>
</evidence>
<evidence type="ECO:0000256" key="7">
    <source>
        <dbReference type="SAM" id="Phobius"/>
    </source>
</evidence>
<feature type="transmembrane region" description="Helical" evidence="7">
    <location>
        <begin position="37"/>
        <end position="57"/>
    </location>
</feature>
<evidence type="ECO:0000256" key="1">
    <source>
        <dbReference type="ARBA" id="ARBA00004651"/>
    </source>
</evidence>